<dbReference type="Pfam" id="PF13621">
    <property type="entry name" value="Cupin_8"/>
    <property type="match status" value="1"/>
</dbReference>
<feature type="domain" description="JmjC" evidence="2">
    <location>
        <begin position="219"/>
        <end position="418"/>
    </location>
</feature>
<sequence length="483" mass="55230">MSFGSSRAGVQVDPKLQVPVREIPRLRYPQDLTPERFEREFAARSEPCIIEGLVDDWAAFSDPKRNWRGKRWDDFMGDEMIDVGFDPSDSRMMHFGDDESEPNVLFNPGRLRIPAWSFLEVARLRQEILEIISAEGHVEISRHPNLQKRLEKHLTVQNMPFLEIDAHAPLHYFGPQQCKIRDLVPMSFYLSHDTYALPGEMQEDIGPQAPKLIAGWASPNSSRIWATNGPPWKLPYPAWSSNSVPEPGEDSKIYSIFHCDRMENFHSLLAGQKEVVLLPPGRKDVLKSTRYAVQRQWLAAPVAVPGGREQYLGSTLYTSKQSECTSDQSAVHPFRPPEVNRKVSSRQWPDEVDFPVRTGTLRKGDTLYIPAYHWHWVATSTPPALGIRDEGALAMSVNFWWWPIHNDSAMEQWSWQNEVESWENARNPVAQDKLPPDRQAHRASFYQLTARQRQEAAIPKAWPSKTVSKSGGPASTRDYELVD</sequence>
<protein>
    <recommendedName>
        <fullName evidence="2">JmjC domain-containing protein</fullName>
    </recommendedName>
</protein>
<accession>A0A813D9C0</accession>
<name>A0A813D9C0_POLGL</name>
<feature type="region of interest" description="Disordered" evidence="1">
    <location>
        <begin position="456"/>
        <end position="483"/>
    </location>
</feature>
<dbReference type="SUPFAM" id="SSF51197">
    <property type="entry name" value="Clavaminate synthase-like"/>
    <property type="match status" value="1"/>
</dbReference>
<dbReference type="PANTHER" id="PTHR12461:SF99">
    <property type="entry name" value="BIFUNCTIONAL PEPTIDASE AND (3S)-LYSYL HYDROXYLASE JMJD7"/>
    <property type="match status" value="1"/>
</dbReference>
<dbReference type="InterPro" id="IPR003347">
    <property type="entry name" value="JmjC_dom"/>
</dbReference>
<reference evidence="3" key="1">
    <citation type="submission" date="2021-02" db="EMBL/GenBank/DDBJ databases">
        <authorList>
            <person name="Dougan E. K."/>
            <person name="Rhodes N."/>
            <person name="Thang M."/>
            <person name="Chan C."/>
        </authorList>
    </citation>
    <scope>NUCLEOTIDE SEQUENCE</scope>
</reference>
<dbReference type="Gene3D" id="2.60.120.10">
    <property type="entry name" value="Jelly Rolls"/>
    <property type="match status" value="2"/>
</dbReference>
<proteinExistence type="predicted"/>
<dbReference type="EMBL" id="CAJNNV010000695">
    <property type="protein sequence ID" value="CAE8583339.1"/>
    <property type="molecule type" value="Genomic_DNA"/>
</dbReference>
<dbReference type="OrthoDB" id="415211at2759"/>
<evidence type="ECO:0000313" key="4">
    <source>
        <dbReference type="Proteomes" id="UP000654075"/>
    </source>
</evidence>
<dbReference type="PROSITE" id="PS51184">
    <property type="entry name" value="JMJC"/>
    <property type="match status" value="1"/>
</dbReference>
<comment type="caution">
    <text evidence="3">The sequence shown here is derived from an EMBL/GenBank/DDBJ whole genome shotgun (WGS) entry which is preliminary data.</text>
</comment>
<dbReference type="InterPro" id="IPR014710">
    <property type="entry name" value="RmlC-like_jellyroll"/>
</dbReference>
<dbReference type="AlphaFoldDB" id="A0A813D9C0"/>
<keyword evidence="4" id="KW-1185">Reference proteome</keyword>
<organism evidence="3 4">
    <name type="scientific">Polarella glacialis</name>
    <name type="common">Dinoflagellate</name>
    <dbReference type="NCBI Taxonomy" id="89957"/>
    <lineage>
        <taxon>Eukaryota</taxon>
        <taxon>Sar</taxon>
        <taxon>Alveolata</taxon>
        <taxon>Dinophyceae</taxon>
        <taxon>Suessiales</taxon>
        <taxon>Suessiaceae</taxon>
        <taxon>Polarella</taxon>
    </lineage>
</organism>
<evidence type="ECO:0000256" key="1">
    <source>
        <dbReference type="SAM" id="MobiDB-lite"/>
    </source>
</evidence>
<evidence type="ECO:0000259" key="2">
    <source>
        <dbReference type="PROSITE" id="PS51184"/>
    </source>
</evidence>
<evidence type="ECO:0000313" key="3">
    <source>
        <dbReference type="EMBL" id="CAE8583339.1"/>
    </source>
</evidence>
<dbReference type="PANTHER" id="PTHR12461">
    <property type="entry name" value="HYPOXIA-INDUCIBLE FACTOR 1 ALPHA INHIBITOR-RELATED"/>
    <property type="match status" value="1"/>
</dbReference>
<gene>
    <name evidence="3" type="ORF">PGLA1383_LOCUS2310</name>
</gene>
<dbReference type="InterPro" id="IPR041667">
    <property type="entry name" value="Cupin_8"/>
</dbReference>
<dbReference type="Proteomes" id="UP000654075">
    <property type="component" value="Unassembled WGS sequence"/>
</dbReference>